<feature type="transmembrane region" description="Helical" evidence="1">
    <location>
        <begin position="269"/>
        <end position="288"/>
    </location>
</feature>
<feature type="transmembrane region" description="Helical" evidence="1">
    <location>
        <begin position="85"/>
        <end position="105"/>
    </location>
</feature>
<feature type="transmembrane region" description="Helical" evidence="1">
    <location>
        <begin position="300"/>
        <end position="319"/>
    </location>
</feature>
<feature type="transmembrane region" description="Helical" evidence="1">
    <location>
        <begin position="331"/>
        <end position="350"/>
    </location>
</feature>
<protein>
    <submittedName>
        <fullName evidence="2">Low temperature requirement protein A</fullName>
    </submittedName>
</protein>
<dbReference type="EMBL" id="CP108318">
    <property type="protein sequence ID" value="WTW60253.1"/>
    <property type="molecule type" value="Genomic_DNA"/>
</dbReference>
<feature type="transmembrane region" description="Helical" evidence="1">
    <location>
        <begin position="164"/>
        <end position="186"/>
    </location>
</feature>
<reference evidence="2" key="1">
    <citation type="submission" date="2022-10" db="EMBL/GenBank/DDBJ databases">
        <title>The complete genomes of actinobacterial strains from the NBC collection.</title>
        <authorList>
            <person name="Joergensen T.S."/>
            <person name="Alvarez Arevalo M."/>
            <person name="Sterndorff E.B."/>
            <person name="Faurdal D."/>
            <person name="Vuksanovic O."/>
            <person name="Mourched A.-S."/>
            <person name="Charusanti P."/>
            <person name="Shaw S."/>
            <person name="Blin K."/>
            <person name="Weber T."/>
        </authorList>
    </citation>
    <scope>NUCLEOTIDE SEQUENCE</scope>
    <source>
        <strain evidence="2">NBC_00003</strain>
    </source>
</reference>
<name>A0AAU2UZ88_9ACTN</name>
<organism evidence="2">
    <name type="scientific">Streptomyces sp. NBC_00003</name>
    <dbReference type="NCBI Taxonomy" id="2903608"/>
    <lineage>
        <taxon>Bacteria</taxon>
        <taxon>Bacillati</taxon>
        <taxon>Actinomycetota</taxon>
        <taxon>Actinomycetes</taxon>
        <taxon>Kitasatosporales</taxon>
        <taxon>Streptomycetaceae</taxon>
        <taxon>Streptomyces</taxon>
    </lineage>
</organism>
<dbReference type="PANTHER" id="PTHR36840">
    <property type="entry name" value="BLL5714 PROTEIN"/>
    <property type="match status" value="1"/>
</dbReference>
<gene>
    <name evidence="2" type="ORF">OG549_06125</name>
</gene>
<accession>A0AAU2UZ88</accession>
<feature type="transmembrane region" description="Helical" evidence="1">
    <location>
        <begin position="111"/>
        <end position="129"/>
    </location>
</feature>
<feature type="transmembrane region" description="Helical" evidence="1">
    <location>
        <begin position="51"/>
        <end position="73"/>
    </location>
</feature>
<feature type="transmembrane region" description="Helical" evidence="1">
    <location>
        <begin position="198"/>
        <end position="218"/>
    </location>
</feature>
<feature type="transmembrane region" description="Helical" evidence="1">
    <location>
        <begin position="141"/>
        <end position="158"/>
    </location>
</feature>
<keyword evidence="1" id="KW-0812">Transmembrane</keyword>
<feature type="transmembrane region" description="Helical" evidence="1">
    <location>
        <begin position="27"/>
        <end position="45"/>
    </location>
</feature>
<evidence type="ECO:0000256" key="1">
    <source>
        <dbReference type="SAM" id="Phobius"/>
    </source>
</evidence>
<keyword evidence="1" id="KW-0472">Membrane</keyword>
<dbReference type="AlphaFoldDB" id="A0AAU2UZ88"/>
<evidence type="ECO:0000313" key="2">
    <source>
        <dbReference type="EMBL" id="WTW60253.1"/>
    </source>
</evidence>
<dbReference type="PANTHER" id="PTHR36840:SF1">
    <property type="entry name" value="BLL5714 PROTEIN"/>
    <property type="match status" value="1"/>
</dbReference>
<proteinExistence type="predicted"/>
<dbReference type="Pfam" id="PF06772">
    <property type="entry name" value="LtrA"/>
    <property type="match status" value="1"/>
</dbReference>
<dbReference type="InterPro" id="IPR010640">
    <property type="entry name" value="Low_temperature_requirement_A"/>
</dbReference>
<sequence>MVHLAGQVRSVEPGFVDVRDRATWTELFYDLVLAFGVSQIAHVLAERPGWATLGSCLLVLVPLWWAWVDVVMAMNAVHETTMQRVFLLLAGLATYGMSVAAPHALETRYEALLYAGCYLALRLLIGEAIRRECAVYTIHPYRAGLAFALVLFATAVLPPGLRTIGWAVAVVAELLAPLILSGHLRQLAFGVNHLPERFGLFIIIALGENVVSVGAWVAGRRLGVLELLAVSLAFLTGCALWWLYFHLVASAIAHALRTHPTPSIVVRDVLSYGHLVLVLGLLLVSVGADRIVVEPAHVPHRFAAALLPVGAALFTLTFCYTRRRMFGAASLTRFAGGLALLALGGVAPWLPGLVTLASAAALLVAVNGVEHWLISSGRQVPLIFRRGQQAMSDGQLT</sequence>
<keyword evidence="1" id="KW-1133">Transmembrane helix</keyword>
<feature type="transmembrane region" description="Helical" evidence="1">
    <location>
        <begin position="224"/>
        <end position="248"/>
    </location>
</feature>